<evidence type="ECO:0000259" key="3">
    <source>
        <dbReference type="Pfam" id="PF01757"/>
    </source>
</evidence>
<dbReference type="eggNOG" id="KOG3700">
    <property type="taxonomic scope" value="Eukaryota"/>
</dbReference>
<dbReference type="KEGG" id="tet:TTHERM_01078020"/>
<dbReference type="InParanoid" id="Q24CF0"/>
<dbReference type="AlphaFoldDB" id="Q24CF0"/>
<dbReference type="Proteomes" id="UP000009168">
    <property type="component" value="Unassembled WGS sequence"/>
</dbReference>
<dbReference type="InterPro" id="IPR052728">
    <property type="entry name" value="O2_lipid_transport_reg"/>
</dbReference>
<dbReference type="PANTHER" id="PTHR11161">
    <property type="entry name" value="O-ACYLTRANSFERASE"/>
    <property type="match status" value="1"/>
</dbReference>
<feature type="transmembrane region" description="Helical" evidence="1">
    <location>
        <begin position="544"/>
        <end position="568"/>
    </location>
</feature>
<keyword evidence="1" id="KW-0812">Transmembrane</keyword>
<sequence length="682" mass="77225">MKLNRYFQVLALLCAASFVCCNNLGANSQLLACQNSIQQILTDTKSFLSQVCTGSTSAGFNNLGDRDRCLNATGTNFISVYLNNNFQNVYPAPYVLCLPDDCTSTIINENKSQFNLLLNTLISKATKQQTNFQVTNAYDAQNDTPSVDAGVVIVSIIIAFICIASILGSIIVYRYESSKEKAIKMRLQQQLNEEVPSAALSNDINEDYPLPQESRLVKIGRAFGIVENFNKLFTFKNQGHIDFAIINGTRVFCIVWIIIGQSYLIRFGSVKNIYDKGDIQSSAGYSTIAATSQLAVDMFFYISGFLLAAIFLERFANRTELKPTTLLLFIAHRFIRLWPTYFIVLLFYWQIWQYTGNGPMFNQEIDNINNCDSRIWANLLMIDNLANNGDTQGCFQWGFVISNEIQFFIVGLILLYIYSMNSKIGIGMILSFFIGSQVAATVIASNNDYKADYFTLTNPDTFYNDFHIKPWVRMGPYFLGVLAGIYYRSYKTGTSSVVQFADKVLNNSILRYVLYFVGLSLISSMVWCIIPVQKDIENWSQAGHSIYLAFGRIGFILGYFLMTIPLMFGKRNYLRALLGARIWVPLSRVTFCMYLVHQFVIERSLLNQKSIRYFDNQLALYAAISDIVFVLLFAAAFCVCVELPIINLEKLFLITPSKLKGIQGEENDDFEAIEIKKQMMAQ</sequence>
<keyword evidence="4" id="KW-0012">Acyltransferase</keyword>
<name>Q24CF0_TETTS</name>
<keyword evidence="2" id="KW-0732">Signal</keyword>
<feature type="transmembrane region" description="Helical" evidence="1">
    <location>
        <begin position="620"/>
        <end position="641"/>
    </location>
</feature>
<dbReference type="OrthoDB" id="293524at2759"/>
<gene>
    <name evidence="4" type="ORF">TTHERM_01078020</name>
</gene>
<evidence type="ECO:0000256" key="1">
    <source>
        <dbReference type="SAM" id="Phobius"/>
    </source>
</evidence>
<keyword evidence="4" id="KW-0808">Transferase</keyword>
<dbReference type="InterPro" id="IPR002656">
    <property type="entry name" value="Acyl_transf_3_dom"/>
</dbReference>
<dbReference type="RefSeq" id="XP_001025669.2">
    <property type="nucleotide sequence ID" value="XM_001025669.2"/>
</dbReference>
<feature type="transmembrane region" description="Helical" evidence="1">
    <location>
        <begin position="333"/>
        <end position="352"/>
    </location>
</feature>
<keyword evidence="1" id="KW-0472">Membrane</keyword>
<dbReference type="PANTHER" id="PTHR11161:SF0">
    <property type="entry name" value="O-ACYLTRANSFERASE LIKE PROTEIN"/>
    <property type="match status" value="1"/>
</dbReference>
<feature type="transmembrane region" description="Helical" evidence="1">
    <location>
        <begin position="241"/>
        <end position="265"/>
    </location>
</feature>
<proteinExistence type="predicted"/>
<feature type="signal peptide" evidence="2">
    <location>
        <begin position="1"/>
        <end position="21"/>
    </location>
</feature>
<evidence type="ECO:0000313" key="5">
    <source>
        <dbReference type="Proteomes" id="UP000009168"/>
    </source>
</evidence>
<feature type="transmembrane region" description="Helical" evidence="1">
    <location>
        <begin position="151"/>
        <end position="175"/>
    </location>
</feature>
<feature type="transmembrane region" description="Helical" evidence="1">
    <location>
        <begin position="580"/>
        <end position="600"/>
    </location>
</feature>
<protein>
    <submittedName>
        <fullName evidence="4">Acyltransferase family protein</fullName>
    </submittedName>
</protein>
<keyword evidence="5" id="KW-1185">Reference proteome</keyword>
<dbReference type="Pfam" id="PF01757">
    <property type="entry name" value="Acyl_transf_3"/>
    <property type="match status" value="1"/>
</dbReference>
<feature type="transmembrane region" description="Helical" evidence="1">
    <location>
        <begin position="285"/>
        <end position="312"/>
    </location>
</feature>
<evidence type="ECO:0000313" key="4">
    <source>
        <dbReference type="EMBL" id="EAS05424.2"/>
    </source>
</evidence>
<dbReference type="GeneID" id="7824352"/>
<dbReference type="HOGENOM" id="CLU_007874_0_3_1"/>
<feature type="transmembrane region" description="Helical" evidence="1">
    <location>
        <begin position="471"/>
        <end position="488"/>
    </location>
</feature>
<dbReference type="EMBL" id="GG662371">
    <property type="protein sequence ID" value="EAS05424.2"/>
    <property type="molecule type" value="Genomic_DNA"/>
</dbReference>
<feature type="transmembrane region" description="Helical" evidence="1">
    <location>
        <begin position="424"/>
        <end position="444"/>
    </location>
</feature>
<feature type="transmembrane region" description="Helical" evidence="1">
    <location>
        <begin position="509"/>
        <end position="532"/>
    </location>
</feature>
<organism evidence="4 5">
    <name type="scientific">Tetrahymena thermophila (strain SB210)</name>
    <dbReference type="NCBI Taxonomy" id="312017"/>
    <lineage>
        <taxon>Eukaryota</taxon>
        <taxon>Sar</taxon>
        <taxon>Alveolata</taxon>
        <taxon>Ciliophora</taxon>
        <taxon>Intramacronucleata</taxon>
        <taxon>Oligohymenophorea</taxon>
        <taxon>Hymenostomatida</taxon>
        <taxon>Tetrahymenina</taxon>
        <taxon>Tetrahymenidae</taxon>
        <taxon>Tetrahymena</taxon>
    </lineage>
</organism>
<accession>Q24CF0</accession>
<dbReference type="GO" id="GO:0016747">
    <property type="term" value="F:acyltransferase activity, transferring groups other than amino-acyl groups"/>
    <property type="evidence" value="ECO:0007669"/>
    <property type="project" value="InterPro"/>
</dbReference>
<feature type="transmembrane region" description="Helical" evidence="1">
    <location>
        <begin position="395"/>
        <end position="417"/>
    </location>
</feature>
<feature type="chain" id="PRO_5004202257" evidence="2">
    <location>
        <begin position="22"/>
        <end position="682"/>
    </location>
</feature>
<feature type="domain" description="Acyltransferase 3" evidence="3">
    <location>
        <begin position="245"/>
        <end position="639"/>
    </location>
</feature>
<reference evidence="5" key="1">
    <citation type="journal article" date="2006" name="PLoS Biol.">
        <title>Macronuclear genome sequence of the ciliate Tetrahymena thermophila, a model eukaryote.</title>
        <authorList>
            <person name="Eisen J.A."/>
            <person name="Coyne R.S."/>
            <person name="Wu M."/>
            <person name="Wu D."/>
            <person name="Thiagarajan M."/>
            <person name="Wortman J.R."/>
            <person name="Badger J.H."/>
            <person name="Ren Q."/>
            <person name="Amedeo P."/>
            <person name="Jones K.M."/>
            <person name="Tallon L.J."/>
            <person name="Delcher A.L."/>
            <person name="Salzberg S.L."/>
            <person name="Silva J.C."/>
            <person name="Haas B.J."/>
            <person name="Majoros W.H."/>
            <person name="Farzad M."/>
            <person name="Carlton J.M."/>
            <person name="Smith R.K. Jr."/>
            <person name="Garg J."/>
            <person name="Pearlman R.E."/>
            <person name="Karrer K.M."/>
            <person name="Sun L."/>
            <person name="Manning G."/>
            <person name="Elde N.C."/>
            <person name="Turkewitz A.P."/>
            <person name="Asai D.J."/>
            <person name="Wilkes D.E."/>
            <person name="Wang Y."/>
            <person name="Cai H."/>
            <person name="Collins K."/>
            <person name="Stewart B.A."/>
            <person name="Lee S.R."/>
            <person name="Wilamowska K."/>
            <person name="Weinberg Z."/>
            <person name="Ruzzo W.L."/>
            <person name="Wloga D."/>
            <person name="Gaertig J."/>
            <person name="Frankel J."/>
            <person name="Tsao C.-C."/>
            <person name="Gorovsky M.A."/>
            <person name="Keeling P.J."/>
            <person name="Waller R.F."/>
            <person name="Patron N.J."/>
            <person name="Cherry J.M."/>
            <person name="Stover N.A."/>
            <person name="Krieger C.J."/>
            <person name="del Toro C."/>
            <person name="Ryder H.F."/>
            <person name="Williamson S.C."/>
            <person name="Barbeau R.A."/>
            <person name="Hamilton E.P."/>
            <person name="Orias E."/>
        </authorList>
    </citation>
    <scope>NUCLEOTIDE SEQUENCE [LARGE SCALE GENOMIC DNA]</scope>
    <source>
        <strain evidence="5">SB210</strain>
    </source>
</reference>
<evidence type="ECO:0000256" key="2">
    <source>
        <dbReference type="SAM" id="SignalP"/>
    </source>
</evidence>
<keyword evidence="1" id="KW-1133">Transmembrane helix</keyword>